<keyword evidence="7 13" id="KW-0297">G-protein coupled receptor</keyword>
<dbReference type="PROSITE" id="PS00237">
    <property type="entry name" value="G_PROTEIN_RECEP_F1_1"/>
    <property type="match status" value="1"/>
</dbReference>
<dbReference type="GO" id="GO:0004930">
    <property type="term" value="F:G protein-coupled receptor activity"/>
    <property type="evidence" value="ECO:0007669"/>
    <property type="project" value="UniProtKB-KW"/>
</dbReference>
<evidence type="ECO:0000256" key="5">
    <source>
        <dbReference type="ARBA" id="ARBA00022725"/>
    </source>
</evidence>
<feature type="transmembrane region" description="Helical" evidence="14">
    <location>
        <begin position="152"/>
        <end position="173"/>
    </location>
</feature>
<keyword evidence="6 14" id="KW-1133">Transmembrane helix</keyword>
<evidence type="ECO:0000256" key="1">
    <source>
        <dbReference type="ARBA" id="ARBA00004651"/>
    </source>
</evidence>
<evidence type="ECO:0000256" key="6">
    <source>
        <dbReference type="ARBA" id="ARBA00022989"/>
    </source>
</evidence>
<keyword evidence="10 13" id="KW-0675">Receptor</keyword>
<comment type="similarity">
    <text evidence="13">Belongs to the G-protein coupled receptor 1 family.</text>
</comment>
<comment type="subcellular location">
    <subcellularLocation>
        <location evidence="1 14">Cell membrane</location>
        <topology evidence="1 14">Multi-pass membrane protein</topology>
    </subcellularLocation>
</comment>
<name>A0A3Q3X7W7_MOLML</name>
<dbReference type="Gene3D" id="1.20.1070.10">
    <property type="entry name" value="Rhodopsin 7-helix transmembrane proteins"/>
    <property type="match status" value="1"/>
</dbReference>
<evidence type="ECO:0000256" key="14">
    <source>
        <dbReference type="RuleBase" id="RU363047"/>
    </source>
</evidence>
<dbReference type="STRING" id="94237.ENSMMOP00000021569"/>
<keyword evidence="5 14" id="KW-0552">Olfaction</keyword>
<dbReference type="GO" id="GO:0005549">
    <property type="term" value="F:odorant binding"/>
    <property type="evidence" value="ECO:0007669"/>
    <property type="project" value="TreeGrafter"/>
</dbReference>
<reference evidence="16" key="1">
    <citation type="submission" date="2025-08" db="UniProtKB">
        <authorList>
            <consortium name="Ensembl"/>
        </authorList>
    </citation>
    <scope>IDENTIFICATION</scope>
</reference>
<keyword evidence="17" id="KW-1185">Reference proteome</keyword>
<feature type="transmembrane region" description="Helical" evidence="14">
    <location>
        <begin position="288"/>
        <end position="312"/>
    </location>
</feature>
<keyword evidence="9" id="KW-1015">Disulfide bond</keyword>
<feature type="transmembrane region" description="Helical" evidence="14">
    <location>
        <begin position="38"/>
        <end position="61"/>
    </location>
</feature>
<evidence type="ECO:0000256" key="2">
    <source>
        <dbReference type="ARBA" id="ARBA00022475"/>
    </source>
</evidence>
<dbReference type="FunFam" id="1.20.1070.10:FF:000024">
    <property type="entry name" value="Olfactory receptor"/>
    <property type="match status" value="1"/>
</dbReference>
<evidence type="ECO:0000256" key="9">
    <source>
        <dbReference type="ARBA" id="ARBA00023157"/>
    </source>
</evidence>
<dbReference type="OMA" id="AYAVMEN"/>
<proteinExistence type="inferred from homology"/>
<evidence type="ECO:0000256" key="11">
    <source>
        <dbReference type="ARBA" id="ARBA00023180"/>
    </source>
</evidence>
<keyword evidence="4 13" id="KW-0812">Transmembrane</keyword>
<dbReference type="InterPro" id="IPR000725">
    <property type="entry name" value="Olfact_rcpt"/>
</dbReference>
<feature type="domain" description="G-protein coupled receptors family 1 profile" evidence="15">
    <location>
        <begin position="52"/>
        <end position="302"/>
    </location>
</feature>
<keyword evidence="2 14" id="KW-1003">Cell membrane</keyword>
<reference evidence="16" key="2">
    <citation type="submission" date="2025-09" db="UniProtKB">
        <authorList>
            <consortium name="Ensembl"/>
        </authorList>
    </citation>
    <scope>IDENTIFICATION</scope>
</reference>
<dbReference type="Pfam" id="PF13853">
    <property type="entry name" value="7tm_4"/>
    <property type="match status" value="1"/>
</dbReference>
<dbReference type="PRINTS" id="PR00237">
    <property type="entry name" value="GPCRRHODOPSN"/>
</dbReference>
<feature type="transmembrane region" description="Helical" evidence="14">
    <location>
        <begin position="82"/>
        <end position="100"/>
    </location>
</feature>
<evidence type="ECO:0000256" key="7">
    <source>
        <dbReference type="ARBA" id="ARBA00023040"/>
    </source>
</evidence>
<protein>
    <recommendedName>
        <fullName evidence="14">Olfactory receptor</fullName>
    </recommendedName>
</protein>
<organism evidence="16 17">
    <name type="scientific">Mola mola</name>
    <name type="common">Ocean sunfish</name>
    <name type="synonym">Tetraodon mola</name>
    <dbReference type="NCBI Taxonomy" id="94237"/>
    <lineage>
        <taxon>Eukaryota</taxon>
        <taxon>Metazoa</taxon>
        <taxon>Chordata</taxon>
        <taxon>Craniata</taxon>
        <taxon>Vertebrata</taxon>
        <taxon>Euteleostomi</taxon>
        <taxon>Actinopterygii</taxon>
        <taxon>Neopterygii</taxon>
        <taxon>Teleostei</taxon>
        <taxon>Neoteleostei</taxon>
        <taxon>Acanthomorphata</taxon>
        <taxon>Eupercaria</taxon>
        <taxon>Tetraodontiformes</taxon>
        <taxon>Molidae</taxon>
        <taxon>Mola</taxon>
    </lineage>
</organism>
<dbReference type="AlphaFoldDB" id="A0A3Q3X7W7"/>
<dbReference type="InterPro" id="IPR000276">
    <property type="entry name" value="GPCR_Rhodpsn"/>
</dbReference>
<dbReference type="PRINTS" id="PR00245">
    <property type="entry name" value="OLFACTORYR"/>
</dbReference>
<dbReference type="InterPro" id="IPR017452">
    <property type="entry name" value="GPCR_Rhodpsn_7TM"/>
</dbReference>
<keyword evidence="3 14" id="KW-0716">Sensory transduction</keyword>
<sequence>MDEIQSHRNRSHHSELNLPGFRQDMCPFFGGKNYKYGLFIAFLLLYVLTIMLNLLFVAIIYQNKELHQPMNVFTCMLSINEIYGSTALLPVVMSVLMSSTHEIAVKLCMAQVYFLHTYASAEFCVLAVMGYDRYLAICYPLHYHSIMSNSKIIKLVALAVLYPNIVFGCYYSLTLQLTFCGKFIPKLYCVNMEVVKNSCSQAPYINIVGLTLILVLILPQIVMIVFSYAQISRVCRKLTKESQRNALRTCVPHLLSLLNYTIGSFFEITQSRFDMSHVAAEARIFLSLYFVIIPPIANPALYGLMSSTIILLRHIFFSM</sequence>
<keyword evidence="12 13" id="KW-0807">Transducer</keyword>
<evidence type="ECO:0000256" key="3">
    <source>
        <dbReference type="ARBA" id="ARBA00022606"/>
    </source>
</evidence>
<evidence type="ECO:0000256" key="4">
    <source>
        <dbReference type="ARBA" id="ARBA00022692"/>
    </source>
</evidence>
<evidence type="ECO:0000256" key="8">
    <source>
        <dbReference type="ARBA" id="ARBA00023136"/>
    </source>
</evidence>
<dbReference type="Ensembl" id="ENSMMOT00000021926.1">
    <property type="protein sequence ID" value="ENSMMOP00000021569.1"/>
    <property type="gene ID" value="ENSMMOG00000016393.1"/>
</dbReference>
<evidence type="ECO:0000259" key="15">
    <source>
        <dbReference type="PROSITE" id="PS50262"/>
    </source>
</evidence>
<feature type="transmembrane region" description="Helical" evidence="14">
    <location>
        <begin position="112"/>
        <end position="131"/>
    </location>
</feature>
<keyword evidence="11" id="KW-0325">Glycoprotein</keyword>
<dbReference type="Proteomes" id="UP000261620">
    <property type="component" value="Unplaced"/>
</dbReference>
<dbReference type="PROSITE" id="PS50262">
    <property type="entry name" value="G_PROTEIN_RECEP_F1_2"/>
    <property type="match status" value="1"/>
</dbReference>
<evidence type="ECO:0000313" key="16">
    <source>
        <dbReference type="Ensembl" id="ENSMMOP00000021569.1"/>
    </source>
</evidence>
<dbReference type="GO" id="GO:0005886">
    <property type="term" value="C:plasma membrane"/>
    <property type="evidence" value="ECO:0007669"/>
    <property type="project" value="UniProtKB-SubCell"/>
</dbReference>
<dbReference type="SUPFAM" id="SSF81321">
    <property type="entry name" value="Family A G protein-coupled receptor-like"/>
    <property type="match status" value="1"/>
</dbReference>
<dbReference type="PANTHER" id="PTHR26451">
    <property type="entry name" value="G_PROTEIN_RECEP_F1_2 DOMAIN-CONTAINING PROTEIN"/>
    <property type="match status" value="1"/>
</dbReference>
<accession>A0A3Q3X7W7</accession>
<feature type="transmembrane region" description="Helical" evidence="14">
    <location>
        <begin position="204"/>
        <end position="229"/>
    </location>
</feature>
<evidence type="ECO:0000256" key="10">
    <source>
        <dbReference type="ARBA" id="ARBA00023170"/>
    </source>
</evidence>
<keyword evidence="8 14" id="KW-0472">Membrane</keyword>
<evidence type="ECO:0000256" key="13">
    <source>
        <dbReference type="RuleBase" id="RU000688"/>
    </source>
</evidence>
<dbReference type="PANTHER" id="PTHR26451:SF885">
    <property type="entry name" value="OLFACTORY RECEPTOR"/>
    <property type="match status" value="1"/>
</dbReference>
<feature type="transmembrane region" description="Helical" evidence="14">
    <location>
        <begin position="250"/>
        <end position="268"/>
    </location>
</feature>
<dbReference type="InterPro" id="IPR052921">
    <property type="entry name" value="GPCR1_Superfamily_Member"/>
</dbReference>
<evidence type="ECO:0000313" key="17">
    <source>
        <dbReference type="Proteomes" id="UP000261620"/>
    </source>
</evidence>
<evidence type="ECO:0000256" key="12">
    <source>
        <dbReference type="ARBA" id="ARBA00023224"/>
    </source>
</evidence>
<dbReference type="GO" id="GO:0004984">
    <property type="term" value="F:olfactory receptor activity"/>
    <property type="evidence" value="ECO:0007669"/>
    <property type="project" value="InterPro"/>
</dbReference>